<dbReference type="InParanoid" id="A0A7X0JT50"/>
<dbReference type="Proteomes" id="UP000528457">
    <property type="component" value="Unassembled WGS sequence"/>
</dbReference>
<keyword evidence="2" id="KW-0626">Porin</keyword>
<dbReference type="AlphaFoldDB" id="A0A7X0JT50"/>
<evidence type="ECO:0000256" key="1">
    <source>
        <dbReference type="ARBA" id="ARBA00005710"/>
    </source>
</evidence>
<reference evidence="4 5" key="1">
    <citation type="submission" date="2020-08" db="EMBL/GenBank/DDBJ databases">
        <title>Genomic Encyclopedia of Type Strains, Phase IV (KMG-IV): sequencing the most valuable type-strain genomes for metagenomic binning, comparative biology and taxonomic classification.</title>
        <authorList>
            <person name="Goeker M."/>
        </authorList>
    </citation>
    <scope>NUCLEOTIDE SEQUENCE [LARGE SCALE GENOMIC DNA]</scope>
    <source>
        <strain evidence="4 5">DSM 22368</strain>
    </source>
</reference>
<dbReference type="EMBL" id="JACHHT010000001">
    <property type="protein sequence ID" value="MBB6521228.1"/>
    <property type="molecule type" value="Genomic_DNA"/>
</dbReference>
<dbReference type="InterPro" id="IPR000498">
    <property type="entry name" value="OmpA-like_TM_dom"/>
</dbReference>
<keyword evidence="2" id="KW-0813">Transport</keyword>
<gene>
    <name evidence="4" type="ORF">HNR48_001506</name>
</gene>
<dbReference type="InterPro" id="IPR011250">
    <property type="entry name" value="OMP/PagP_B-barrel"/>
</dbReference>
<keyword evidence="2" id="KW-0812">Transmembrane</keyword>
<evidence type="ECO:0000313" key="5">
    <source>
        <dbReference type="Proteomes" id="UP000528457"/>
    </source>
</evidence>
<dbReference type="GO" id="GO:0009279">
    <property type="term" value="C:cell outer membrane"/>
    <property type="evidence" value="ECO:0007669"/>
    <property type="project" value="InterPro"/>
</dbReference>
<comment type="similarity">
    <text evidence="1">Belongs to the outer membrane OOP (TC 1.B.6) superfamily. OmpA family.</text>
</comment>
<protein>
    <submittedName>
        <fullName evidence="4">OOP family OmpA-OmpF porin</fullName>
    </submittedName>
</protein>
<name>A0A7X0JT50_9GAMM</name>
<evidence type="ECO:0000256" key="2">
    <source>
        <dbReference type="ARBA" id="ARBA00023114"/>
    </source>
</evidence>
<accession>A0A7X0JT50</accession>
<feature type="domain" description="Outer membrane protein OmpA-like transmembrane" evidence="3">
    <location>
        <begin position="8"/>
        <end position="173"/>
    </location>
</feature>
<dbReference type="Gene3D" id="2.40.160.20">
    <property type="match status" value="1"/>
</dbReference>
<proteinExistence type="inferred from homology"/>
<evidence type="ECO:0000313" key="4">
    <source>
        <dbReference type="EMBL" id="MBB6521228.1"/>
    </source>
</evidence>
<keyword evidence="5" id="KW-1185">Reference proteome</keyword>
<dbReference type="GO" id="GO:0015288">
    <property type="term" value="F:porin activity"/>
    <property type="evidence" value="ECO:0007669"/>
    <property type="project" value="UniProtKB-KW"/>
</dbReference>
<dbReference type="Pfam" id="PF01389">
    <property type="entry name" value="OmpA_membrane"/>
    <property type="match status" value="1"/>
</dbReference>
<dbReference type="GO" id="GO:0046930">
    <property type="term" value="C:pore complex"/>
    <property type="evidence" value="ECO:0007669"/>
    <property type="project" value="UniProtKB-KW"/>
</dbReference>
<keyword evidence="2" id="KW-0406">Ion transport</keyword>
<sequence length="193" mass="21035">MAVAQADDSGFYGGVAIGSANGEYRVQGVEQELSDLGLTGSVKTRESDTAAKIFAGYQIVDNLAVELAYIDLGRLTADTTVTFPFPGEINTQTDVTGFNFSLIGGLNLSEAFRVNARVGIFSWETEFINQVNFPSSNARTARDYSGEDFSFGVGASYQLTDTLSVRLDWERLSAEDLESRDFDLTTVGLEMRF</sequence>
<dbReference type="SUPFAM" id="SSF56925">
    <property type="entry name" value="OMPA-like"/>
    <property type="match status" value="1"/>
</dbReference>
<organism evidence="4 5">
    <name type="scientific">Pseudoteredinibacter isoporae</name>
    <dbReference type="NCBI Taxonomy" id="570281"/>
    <lineage>
        <taxon>Bacteria</taxon>
        <taxon>Pseudomonadati</taxon>
        <taxon>Pseudomonadota</taxon>
        <taxon>Gammaproteobacteria</taxon>
        <taxon>Cellvibrionales</taxon>
        <taxon>Cellvibrionaceae</taxon>
        <taxon>Pseudoteredinibacter</taxon>
    </lineage>
</organism>
<evidence type="ECO:0000259" key="3">
    <source>
        <dbReference type="Pfam" id="PF01389"/>
    </source>
</evidence>
<comment type="caution">
    <text evidence="4">The sequence shown here is derived from an EMBL/GenBank/DDBJ whole genome shotgun (WGS) entry which is preliminary data.</text>
</comment>